<feature type="compositionally biased region" description="Acidic residues" evidence="1">
    <location>
        <begin position="226"/>
        <end position="237"/>
    </location>
</feature>
<feature type="domain" description="LRAT" evidence="2">
    <location>
        <begin position="20"/>
        <end position="159"/>
    </location>
</feature>
<reference evidence="3 4" key="1">
    <citation type="submission" date="2018-10" db="EMBL/GenBank/DDBJ databases">
        <title>A high-quality apple genome assembly.</title>
        <authorList>
            <person name="Hu J."/>
        </authorList>
    </citation>
    <scope>NUCLEOTIDE SEQUENCE [LARGE SCALE GENOMIC DNA]</scope>
    <source>
        <strain evidence="4">cv. HFTH1</strain>
        <tissue evidence="3">Young leaf</tissue>
    </source>
</reference>
<evidence type="ECO:0000313" key="4">
    <source>
        <dbReference type="Proteomes" id="UP000290289"/>
    </source>
</evidence>
<dbReference type="EMBL" id="RDQH01000333">
    <property type="protein sequence ID" value="RXH95351.1"/>
    <property type="molecule type" value="Genomic_DNA"/>
</dbReference>
<sequence length="262" mass="30189">MGLFSNKVDKSQIKPGDHVYTYRALHTYSHHGICVEADRVIHYTRTQVAKKKLWMFWITKCKNCGHHPDMARGVIKTCVNCFLDGHGLYRFEYGVSQAHFLLKFPGTCTTGRSNSADKVIPRATELLNKEQGFGDYNLFENNCESFAIFCKTGKRLSGQAFSALNSTKILFKAFVKHNVERLLEDVSIHQPDKYMLLKQTIETHVNLPSKEIIAHLRKLNEKHDDEQEDVNDEDLLDDREYLETTEKEGDDDHPSQSSYMIK</sequence>
<proteinExistence type="predicted"/>
<dbReference type="Proteomes" id="UP000290289">
    <property type="component" value="Chromosome 7"/>
</dbReference>
<name>A0A498JQ05_MALDO</name>
<protein>
    <recommendedName>
        <fullName evidence="2">LRAT domain-containing protein</fullName>
    </recommendedName>
</protein>
<dbReference type="Pfam" id="PF04970">
    <property type="entry name" value="LRAT"/>
    <property type="match status" value="1"/>
</dbReference>
<dbReference type="PROSITE" id="PS51934">
    <property type="entry name" value="LRAT"/>
    <property type="match status" value="1"/>
</dbReference>
<comment type="caution">
    <text evidence="3">The sequence shown here is derived from an EMBL/GenBank/DDBJ whole genome shotgun (WGS) entry which is preliminary data.</text>
</comment>
<dbReference type="PANTHER" id="PTHR46137">
    <property type="entry name" value="OS05G0310600 PROTEIN"/>
    <property type="match status" value="1"/>
</dbReference>
<dbReference type="Gene3D" id="3.90.1720.10">
    <property type="entry name" value="endopeptidase domain like (from Nostoc punctiforme)"/>
    <property type="match status" value="1"/>
</dbReference>
<dbReference type="OrthoDB" id="421951at2759"/>
<feature type="region of interest" description="Disordered" evidence="1">
    <location>
        <begin position="222"/>
        <end position="262"/>
    </location>
</feature>
<dbReference type="PANTHER" id="PTHR46137:SF4">
    <property type="entry name" value="PROTEIN LEAD-SENSITIVE 1"/>
    <property type="match status" value="1"/>
</dbReference>
<dbReference type="SMR" id="A0A498JQ05"/>
<evidence type="ECO:0000313" key="3">
    <source>
        <dbReference type="EMBL" id="RXH95351.1"/>
    </source>
</evidence>
<keyword evidence="4" id="KW-1185">Reference proteome</keyword>
<dbReference type="InterPro" id="IPR007053">
    <property type="entry name" value="LRAT_dom"/>
</dbReference>
<evidence type="ECO:0000259" key="2">
    <source>
        <dbReference type="PROSITE" id="PS51934"/>
    </source>
</evidence>
<dbReference type="AlphaFoldDB" id="A0A498JQ05"/>
<gene>
    <name evidence="3" type="ORF">DVH24_025035</name>
</gene>
<feature type="compositionally biased region" description="Basic and acidic residues" evidence="1">
    <location>
        <begin position="238"/>
        <end position="254"/>
    </location>
</feature>
<organism evidence="3 4">
    <name type="scientific">Malus domestica</name>
    <name type="common">Apple</name>
    <name type="synonym">Pyrus malus</name>
    <dbReference type="NCBI Taxonomy" id="3750"/>
    <lineage>
        <taxon>Eukaryota</taxon>
        <taxon>Viridiplantae</taxon>
        <taxon>Streptophyta</taxon>
        <taxon>Embryophyta</taxon>
        <taxon>Tracheophyta</taxon>
        <taxon>Spermatophyta</taxon>
        <taxon>Magnoliopsida</taxon>
        <taxon>eudicotyledons</taxon>
        <taxon>Gunneridae</taxon>
        <taxon>Pentapetalae</taxon>
        <taxon>rosids</taxon>
        <taxon>fabids</taxon>
        <taxon>Rosales</taxon>
        <taxon>Rosaceae</taxon>
        <taxon>Amygdaloideae</taxon>
        <taxon>Maleae</taxon>
        <taxon>Malus</taxon>
    </lineage>
</organism>
<evidence type="ECO:0000256" key="1">
    <source>
        <dbReference type="SAM" id="MobiDB-lite"/>
    </source>
</evidence>
<accession>A0A498JQ05</accession>